<organism evidence="1">
    <name type="scientific">Iconisemion striatum</name>
    <dbReference type="NCBI Taxonomy" id="60296"/>
    <lineage>
        <taxon>Eukaryota</taxon>
        <taxon>Metazoa</taxon>
        <taxon>Chordata</taxon>
        <taxon>Craniata</taxon>
        <taxon>Vertebrata</taxon>
        <taxon>Euteleostomi</taxon>
        <taxon>Actinopterygii</taxon>
        <taxon>Neopterygii</taxon>
        <taxon>Teleostei</taxon>
        <taxon>Neoteleostei</taxon>
        <taxon>Acanthomorphata</taxon>
        <taxon>Ovalentaria</taxon>
        <taxon>Atherinomorphae</taxon>
        <taxon>Cyprinodontiformes</taxon>
        <taxon>Nothobranchiidae</taxon>
        <taxon>Iconisemion</taxon>
    </lineage>
</organism>
<name>A0A1A7WA82_9TELE</name>
<sequence>PRKGVCEPGKICESVSRTLTYEIMYLDQVCSCRCSSTTAFSAC</sequence>
<feature type="non-terminal residue" evidence="1">
    <location>
        <position position="43"/>
    </location>
</feature>
<evidence type="ECO:0000313" key="1">
    <source>
        <dbReference type="EMBL" id="SBP02610.1"/>
    </source>
</evidence>
<dbReference type="AlphaFoldDB" id="A0A1A7WA82"/>
<proteinExistence type="predicted"/>
<accession>A0A1A7WA82</accession>
<feature type="non-terminal residue" evidence="1">
    <location>
        <position position="1"/>
    </location>
</feature>
<protein>
    <submittedName>
        <fullName evidence="1">Uncharacterized protein</fullName>
    </submittedName>
</protein>
<reference evidence="1" key="1">
    <citation type="submission" date="2016-05" db="EMBL/GenBank/DDBJ databases">
        <authorList>
            <person name="Lavstsen T."/>
            <person name="Jespersen J.S."/>
        </authorList>
    </citation>
    <scope>NUCLEOTIDE SEQUENCE</scope>
    <source>
        <tissue evidence="1">Brain</tissue>
    </source>
</reference>
<gene>
    <name evidence="1" type="primary">Nfu_g_1_002239</name>
</gene>
<dbReference type="EMBL" id="HADW01001210">
    <property type="protein sequence ID" value="SBP02610.1"/>
    <property type="molecule type" value="Transcribed_RNA"/>
</dbReference>
<reference evidence="1" key="2">
    <citation type="submission" date="2016-06" db="EMBL/GenBank/DDBJ databases">
        <title>The genome of a short-lived fish provides insights into sex chromosome evolution and the genetic control of aging.</title>
        <authorList>
            <person name="Reichwald K."/>
            <person name="Felder M."/>
            <person name="Petzold A."/>
            <person name="Koch P."/>
            <person name="Groth M."/>
            <person name="Platzer M."/>
        </authorList>
    </citation>
    <scope>NUCLEOTIDE SEQUENCE</scope>
    <source>
        <tissue evidence="1">Brain</tissue>
    </source>
</reference>